<dbReference type="SUPFAM" id="SSF52047">
    <property type="entry name" value="RNI-like"/>
    <property type="match status" value="1"/>
</dbReference>
<feature type="region of interest" description="Disordered" evidence="1">
    <location>
        <begin position="90"/>
        <end position="118"/>
    </location>
</feature>
<dbReference type="Gene3D" id="3.80.10.10">
    <property type="entry name" value="Ribonuclease Inhibitor"/>
    <property type="match status" value="1"/>
</dbReference>
<name>F4Q4K7_CACFS</name>
<proteinExistence type="predicted"/>
<organism evidence="2 3">
    <name type="scientific">Cavenderia fasciculata</name>
    <name type="common">Slime mold</name>
    <name type="synonym">Dictyostelium fasciculatum</name>
    <dbReference type="NCBI Taxonomy" id="261658"/>
    <lineage>
        <taxon>Eukaryota</taxon>
        <taxon>Amoebozoa</taxon>
        <taxon>Evosea</taxon>
        <taxon>Eumycetozoa</taxon>
        <taxon>Dictyostelia</taxon>
        <taxon>Acytosteliales</taxon>
        <taxon>Cavenderiaceae</taxon>
        <taxon>Cavenderia</taxon>
    </lineage>
</organism>
<dbReference type="KEGG" id="dfa:DFA_07997"/>
<evidence type="ECO:0000256" key="1">
    <source>
        <dbReference type="SAM" id="MobiDB-lite"/>
    </source>
</evidence>
<dbReference type="EMBL" id="GL883021">
    <property type="protein sequence ID" value="EGG17016.1"/>
    <property type="molecule type" value="Genomic_DNA"/>
</dbReference>
<sequence length="525" mass="60771">MNINNRNIRLVIQDIDTLPTPSTLLPIHSVVHTYELEMSQNIDDDYYYDEKDKREKTKTKDELESMQKQDLRIICSIRLIRDHQKTSSKSSMISTLLDQQRKNRDKKRAKATKSTSNNSYFKSSSSCVVLPLTVQSKIIYLLCSHRQNEYQQQEVTNQDLFMYTLASVSKTWRQLTAACLTSPWTIDLSRGKTLEEYNRFSRHNLSLLSSANHNIQFVIQDIDYTNTKYIAANSKWFREEVVNNNKVSGIQINDNLEFDYSQPEWTSLIERPIPTLKKFKISGFITYAPLDVFRETSTDEICRVLGSCHQLESLHLDLNNNERNNIDLGRVFSSIPRTITKLYFRSEQSTPYPFNLLPTTITDLIRPLVPPSIEVLELNYTFSDGIVGMESIFKYSGPLSNLHTLRLNTNVGNIHLLIPLIMSSSSSLKSIDFCNTFSSYGCYSDFKKEKRKHLEPLLEAIAKSPCIEKVAFRASDDFTFTGILERHLKRLNNKSLVLVIEKTTLFNINNYHYVLSSYQKIDYNK</sequence>
<reference evidence="3" key="1">
    <citation type="journal article" date="2011" name="Genome Res.">
        <title>Phylogeny-wide analysis of social amoeba genomes highlights ancient origins for complex intercellular communication.</title>
        <authorList>
            <person name="Heidel A.J."/>
            <person name="Lawal H.M."/>
            <person name="Felder M."/>
            <person name="Schilde C."/>
            <person name="Helps N.R."/>
            <person name="Tunggal B."/>
            <person name="Rivero F."/>
            <person name="John U."/>
            <person name="Schleicher M."/>
            <person name="Eichinger L."/>
            <person name="Platzer M."/>
            <person name="Noegel A.A."/>
            <person name="Schaap P."/>
            <person name="Gloeckner G."/>
        </authorList>
    </citation>
    <scope>NUCLEOTIDE SEQUENCE [LARGE SCALE GENOMIC DNA]</scope>
    <source>
        <strain evidence="3">SH3</strain>
    </source>
</reference>
<evidence type="ECO:0000313" key="3">
    <source>
        <dbReference type="Proteomes" id="UP000007797"/>
    </source>
</evidence>
<evidence type="ECO:0008006" key="4">
    <source>
        <dbReference type="Google" id="ProtNLM"/>
    </source>
</evidence>
<gene>
    <name evidence="2" type="ORF">DFA_07997</name>
</gene>
<dbReference type="InterPro" id="IPR032675">
    <property type="entry name" value="LRR_dom_sf"/>
</dbReference>
<dbReference type="GeneID" id="14869895"/>
<dbReference type="Proteomes" id="UP000007797">
    <property type="component" value="Unassembled WGS sequence"/>
</dbReference>
<keyword evidence="3" id="KW-1185">Reference proteome</keyword>
<protein>
    <recommendedName>
        <fullName evidence="4">F-box domain-containing protein</fullName>
    </recommendedName>
</protein>
<accession>F4Q4K7</accession>
<dbReference type="RefSeq" id="XP_004355500.1">
    <property type="nucleotide sequence ID" value="XM_004355447.1"/>
</dbReference>
<dbReference type="AlphaFoldDB" id="F4Q4K7"/>
<evidence type="ECO:0000313" key="2">
    <source>
        <dbReference type="EMBL" id="EGG17016.1"/>
    </source>
</evidence>